<name>A0A450XLM8_9GAMM</name>
<reference evidence="10" key="1">
    <citation type="submission" date="2019-02" db="EMBL/GenBank/DDBJ databases">
        <authorList>
            <person name="Gruber-Vodicka R. H."/>
            <person name="Seah K. B. B."/>
        </authorList>
    </citation>
    <scope>NUCLEOTIDE SEQUENCE</scope>
    <source>
        <strain evidence="10">BECK_BZ197</strain>
    </source>
</reference>
<dbReference type="Pfam" id="PF01555">
    <property type="entry name" value="N6_N4_Mtase"/>
    <property type="match status" value="1"/>
</dbReference>
<evidence type="ECO:0000256" key="1">
    <source>
        <dbReference type="ARBA" id="ARBA00010203"/>
    </source>
</evidence>
<dbReference type="PRINTS" id="PR00508">
    <property type="entry name" value="S21N4MTFRASE"/>
</dbReference>
<keyword evidence="5" id="KW-0680">Restriction system</keyword>
<dbReference type="InterPro" id="IPR017985">
    <property type="entry name" value="MeTrfase_CN4_CS"/>
</dbReference>
<accession>A0A450XLM8</accession>
<keyword evidence="6" id="KW-0238">DNA-binding</keyword>
<proteinExistence type="inferred from homology"/>
<gene>
    <name evidence="10" type="ORF">BECKMB1821G_GA0114241_10606</name>
</gene>
<evidence type="ECO:0000256" key="3">
    <source>
        <dbReference type="ARBA" id="ARBA00022679"/>
    </source>
</evidence>
<evidence type="ECO:0000256" key="8">
    <source>
        <dbReference type="RuleBase" id="RU362026"/>
    </source>
</evidence>
<dbReference type="GO" id="GO:0015667">
    <property type="term" value="F:site-specific DNA-methyltransferase (cytosine-N4-specific) activity"/>
    <property type="evidence" value="ECO:0007669"/>
    <property type="project" value="UniProtKB-EC"/>
</dbReference>
<evidence type="ECO:0000256" key="6">
    <source>
        <dbReference type="ARBA" id="ARBA00023125"/>
    </source>
</evidence>
<dbReference type="Gene3D" id="3.40.50.150">
    <property type="entry name" value="Vaccinia Virus protein VP39"/>
    <property type="match status" value="1"/>
</dbReference>
<dbReference type="GO" id="GO:0003677">
    <property type="term" value="F:DNA binding"/>
    <property type="evidence" value="ECO:0007669"/>
    <property type="project" value="UniProtKB-KW"/>
</dbReference>
<dbReference type="PANTHER" id="PTHR13370">
    <property type="entry name" value="RNA METHYLASE-RELATED"/>
    <property type="match status" value="1"/>
</dbReference>
<organism evidence="10">
    <name type="scientific">Candidatus Kentrum sp. MB</name>
    <dbReference type="NCBI Taxonomy" id="2138164"/>
    <lineage>
        <taxon>Bacteria</taxon>
        <taxon>Pseudomonadati</taxon>
        <taxon>Pseudomonadota</taxon>
        <taxon>Gammaproteobacteria</taxon>
        <taxon>Candidatus Kentrum</taxon>
    </lineage>
</organism>
<dbReference type="InterPro" id="IPR029063">
    <property type="entry name" value="SAM-dependent_MTases_sf"/>
</dbReference>
<protein>
    <recommendedName>
        <fullName evidence="8">Methyltransferase</fullName>
        <ecNumber evidence="8">2.1.1.-</ecNumber>
    </recommendedName>
</protein>
<dbReference type="GO" id="GO:0009307">
    <property type="term" value="P:DNA restriction-modification system"/>
    <property type="evidence" value="ECO:0007669"/>
    <property type="project" value="UniProtKB-KW"/>
</dbReference>
<sequence length="307" mass="34651">MAFPGFVHVLFGLMLRMKKTASLPTESSVREVRILAGDCQEILPLLEPESIQCCVTSPPYWGLRDYDHASQVGAEESPERYVENLVGIFREVRRVLRKKGTLWLNVGDGYARNGGTGVCGPNARVGNTKRLIQKRNCKVPDCWCLKDRDLIGLPWRVAFALQIDGWILRSKITWIKKAPMPESVRNRPSNATEEIFLFAKETNYYYNREAIREQSGANLKNYWMLGPDASGTPHPAVFPRELARRCILLGSRPGDTVLDPFSGSGTTGAVAKELRRKAVLIELNEQYARQSEERLRGSVQETLSLWV</sequence>
<dbReference type="SUPFAM" id="SSF53335">
    <property type="entry name" value="S-adenosyl-L-methionine-dependent methyltransferases"/>
    <property type="match status" value="1"/>
</dbReference>
<evidence type="ECO:0000256" key="4">
    <source>
        <dbReference type="ARBA" id="ARBA00022691"/>
    </source>
</evidence>
<keyword evidence="3 10" id="KW-0808">Transferase</keyword>
<dbReference type="InterPro" id="IPR002941">
    <property type="entry name" value="DNA_methylase_N4/N6"/>
</dbReference>
<keyword evidence="4" id="KW-0949">S-adenosyl-L-methionine</keyword>
<dbReference type="GO" id="GO:0032259">
    <property type="term" value="P:methylation"/>
    <property type="evidence" value="ECO:0007669"/>
    <property type="project" value="UniProtKB-KW"/>
</dbReference>
<evidence type="ECO:0000259" key="9">
    <source>
        <dbReference type="Pfam" id="PF01555"/>
    </source>
</evidence>
<dbReference type="PROSITE" id="PS00093">
    <property type="entry name" value="N4_MTASE"/>
    <property type="match status" value="1"/>
</dbReference>
<dbReference type="InterPro" id="IPR001091">
    <property type="entry name" value="RM_Methyltransferase"/>
</dbReference>
<feature type="domain" description="DNA methylase N-4/N-6" evidence="9">
    <location>
        <begin position="51"/>
        <end position="293"/>
    </location>
</feature>
<dbReference type="PANTHER" id="PTHR13370:SF3">
    <property type="entry name" value="TRNA (GUANINE(10)-N2)-METHYLTRANSFERASE HOMOLOG"/>
    <property type="match status" value="1"/>
</dbReference>
<dbReference type="EC" id="2.1.1.-" evidence="8"/>
<dbReference type="EMBL" id="CAADFO010000060">
    <property type="protein sequence ID" value="VFK30166.1"/>
    <property type="molecule type" value="Genomic_DNA"/>
</dbReference>
<evidence type="ECO:0000256" key="2">
    <source>
        <dbReference type="ARBA" id="ARBA00022603"/>
    </source>
</evidence>
<keyword evidence="2 10" id="KW-0489">Methyltransferase</keyword>
<dbReference type="GO" id="GO:0005737">
    <property type="term" value="C:cytoplasm"/>
    <property type="evidence" value="ECO:0007669"/>
    <property type="project" value="TreeGrafter"/>
</dbReference>
<evidence type="ECO:0000256" key="5">
    <source>
        <dbReference type="ARBA" id="ARBA00022747"/>
    </source>
</evidence>
<dbReference type="AlphaFoldDB" id="A0A450XLM8"/>
<comment type="similarity">
    <text evidence="1">Belongs to the N(4)/N(6)-methyltransferase family. N(4) subfamily.</text>
</comment>
<comment type="catalytic activity">
    <reaction evidence="7">
        <text>a 2'-deoxycytidine in DNA + S-adenosyl-L-methionine = an N(4)-methyl-2'-deoxycytidine in DNA + S-adenosyl-L-homocysteine + H(+)</text>
        <dbReference type="Rhea" id="RHEA:16857"/>
        <dbReference type="Rhea" id="RHEA-COMP:11369"/>
        <dbReference type="Rhea" id="RHEA-COMP:13674"/>
        <dbReference type="ChEBI" id="CHEBI:15378"/>
        <dbReference type="ChEBI" id="CHEBI:57856"/>
        <dbReference type="ChEBI" id="CHEBI:59789"/>
        <dbReference type="ChEBI" id="CHEBI:85452"/>
        <dbReference type="ChEBI" id="CHEBI:137933"/>
        <dbReference type="EC" id="2.1.1.113"/>
    </reaction>
</comment>
<evidence type="ECO:0000256" key="7">
    <source>
        <dbReference type="ARBA" id="ARBA00049120"/>
    </source>
</evidence>
<evidence type="ECO:0000313" key="10">
    <source>
        <dbReference type="EMBL" id="VFK30166.1"/>
    </source>
</evidence>
<dbReference type="GO" id="GO:0008170">
    <property type="term" value="F:N-methyltransferase activity"/>
    <property type="evidence" value="ECO:0007669"/>
    <property type="project" value="InterPro"/>
</dbReference>